<accession>A0A073K4A5</accession>
<dbReference type="eggNOG" id="ENOG502ZNS7">
    <property type="taxonomic scope" value="Bacteria"/>
</dbReference>
<protein>
    <submittedName>
        <fullName evidence="2">Acyl-carrier protein</fullName>
    </submittedName>
</protein>
<dbReference type="Gene3D" id="1.10.1200.10">
    <property type="entry name" value="ACP-like"/>
    <property type="match status" value="1"/>
</dbReference>
<evidence type="ECO:0000313" key="2">
    <source>
        <dbReference type="EMBL" id="KEK21297.1"/>
    </source>
</evidence>
<dbReference type="EMBL" id="JOTN01000001">
    <property type="protein sequence ID" value="KEK21297.1"/>
    <property type="molecule type" value="Genomic_DNA"/>
</dbReference>
<name>A0A073K4A5_9BACI</name>
<dbReference type="InterPro" id="IPR036736">
    <property type="entry name" value="ACP-like_sf"/>
</dbReference>
<organism evidence="2 3">
    <name type="scientific">Bacillus manliponensis</name>
    <dbReference type="NCBI Taxonomy" id="574376"/>
    <lineage>
        <taxon>Bacteria</taxon>
        <taxon>Bacillati</taxon>
        <taxon>Bacillota</taxon>
        <taxon>Bacilli</taxon>
        <taxon>Bacillales</taxon>
        <taxon>Bacillaceae</taxon>
        <taxon>Bacillus</taxon>
        <taxon>Bacillus cereus group</taxon>
    </lineage>
</organism>
<keyword evidence="3" id="KW-1185">Reference proteome</keyword>
<dbReference type="SUPFAM" id="SSF47336">
    <property type="entry name" value="ACP-like"/>
    <property type="match status" value="1"/>
</dbReference>
<dbReference type="AlphaFoldDB" id="A0A073K4A5"/>
<dbReference type="STRING" id="574376.BAMA_00560"/>
<reference evidence="2 3" key="1">
    <citation type="submission" date="2014-06" db="EMBL/GenBank/DDBJ databases">
        <title>Draft genome sequence of Bacillus manliponensis JCM 15802 (MCCC 1A00708).</title>
        <authorList>
            <person name="Lai Q."/>
            <person name="Liu Y."/>
            <person name="Shao Z."/>
        </authorList>
    </citation>
    <scope>NUCLEOTIDE SEQUENCE [LARGE SCALE GENOMIC DNA]</scope>
    <source>
        <strain evidence="2 3">JCM 15802</strain>
    </source>
</reference>
<gene>
    <name evidence="2" type="ORF">BAMA_00560</name>
</gene>
<sequence length="86" mass="9903">MIKLKVKEKLVEMYEMPVSLEEIQNDVPLFGKDSPYGLDSMDVLLFINALKKEYDLDLGVVDMDVFKTIDSIVKYIVEQKEVKSAE</sequence>
<dbReference type="InterPro" id="IPR009081">
    <property type="entry name" value="PP-bd_ACP"/>
</dbReference>
<proteinExistence type="predicted"/>
<dbReference type="RefSeq" id="WP_034634986.1">
    <property type="nucleotide sequence ID" value="NZ_CBCSJC010000002.1"/>
</dbReference>
<dbReference type="Proteomes" id="UP000027822">
    <property type="component" value="Unassembled WGS sequence"/>
</dbReference>
<dbReference type="OrthoDB" id="2989828at2"/>
<dbReference type="PROSITE" id="PS50075">
    <property type="entry name" value="CARRIER"/>
    <property type="match status" value="1"/>
</dbReference>
<dbReference type="Pfam" id="PF00550">
    <property type="entry name" value="PP-binding"/>
    <property type="match status" value="1"/>
</dbReference>
<evidence type="ECO:0000313" key="3">
    <source>
        <dbReference type="Proteomes" id="UP000027822"/>
    </source>
</evidence>
<comment type="caution">
    <text evidence="2">The sequence shown here is derived from an EMBL/GenBank/DDBJ whole genome shotgun (WGS) entry which is preliminary data.</text>
</comment>
<evidence type="ECO:0000259" key="1">
    <source>
        <dbReference type="PROSITE" id="PS50075"/>
    </source>
</evidence>
<feature type="domain" description="Carrier" evidence="1">
    <location>
        <begin position="1"/>
        <end position="80"/>
    </location>
</feature>